<name>T1K7B8_TETUR</name>
<dbReference type="PROSITE" id="PS50011">
    <property type="entry name" value="PROTEIN_KINASE_DOM"/>
    <property type="match status" value="1"/>
</dbReference>
<dbReference type="PRINTS" id="PR00109">
    <property type="entry name" value="TYRKINASE"/>
</dbReference>
<dbReference type="SMART" id="SM00219">
    <property type="entry name" value="TyrKc"/>
    <property type="match status" value="1"/>
</dbReference>
<dbReference type="Pfam" id="PF22931">
    <property type="entry name" value="SAM_TNK"/>
    <property type="match status" value="1"/>
</dbReference>
<evidence type="ECO:0000259" key="14">
    <source>
        <dbReference type="PROSITE" id="PS50030"/>
    </source>
</evidence>
<dbReference type="PROSITE" id="PS50030">
    <property type="entry name" value="UBA"/>
    <property type="match status" value="1"/>
</dbReference>
<dbReference type="InterPro" id="IPR055175">
    <property type="entry name" value="ACK/TNK-like_SAM"/>
</dbReference>
<dbReference type="GO" id="GO:0004715">
    <property type="term" value="F:non-membrane spanning protein tyrosine kinase activity"/>
    <property type="evidence" value="ECO:0007669"/>
    <property type="project" value="UniProtKB-EC"/>
</dbReference>
<feature type="region of interest" description="Disordered" evidence="12">
    <location>
        <begin position="644"/>
        <end position="687"/>
    </location>
</feature>
<feature type="domain" description="Protein kinase" evidence="13">
    <location>
        <begin position="122"/>
        <end position="382"/>
    </location>
</feature>
<evidence type="ECO:0000313" key="15">
    <source>
        <dbReference type="EnsemblMetazoa" id="tetur06g03650.1"/>
    </source>
</evidence>
<dbReference type="EnsemblMetazoa" id="tetur06g03650.1">
    <property type="protein sequence ID" value="tetur06g03650.1"/>
    <property type="gene ID" value="tetur06g03650"/>
</dbReference>
<dbReference type="GO" id="GO:0002009">
    <property type="term" value="P:morphogenesis of an epithelium"/>
    <property type="evidence" value="ECO:0007669"/>
    <property type="project" value="UniProtKB-ARBA"/>
</dbReference>
<keyword evidence="6 11" id="KW-0547">Nucleotide-binding</keyword>
<keyword evidence="8 11" id="KW-0067">ATP-binding</keyword>
<dbReference type="InterPro" id="IPR037085">
    <property type="entry name" value="Cdc42-bd-like_dom_sf"/>
</dbReference>
<reference evidence="16" key="1">
    <citation type="submission" date="2011-08" db="EMBL/GenBank/DDBJ databases">
        <authorList>
            <person name="Rombauts S."/>
        </authorList>
    </citation>
    <scope>NUCLEOTIDE SEQUENCE</scope>
    <source>
        <strain evidence="16">London</strain>
    </source>
</reference>
<dbReference type="Pfam" id="PF09027">
    <property type="entry name" value="GTPase_binding"/>
    <property type="match status" value="1"/>
</dbReference>
<dbReference type="EMBL" id="CAEY01001802">
    <property type="status" value="NOT_ANNOTATED_CDS"/>
    <property type="molecule type" value="Genomic_DNA"/>
</dbReference>
<dbReference type="InterPro" id="IPR011009">
    <property type="entry name" value="Kinase-like_dom_sf"/>
</dbReference>
<dbReference type="Gene3D" id="1.10.510.10">
    <property type="entry name" value="Transferase(Phosphotransferase) domain 1"/>
    <property type="match status" value="1"/>
</dbReference>
<evidence type="ECO:0000256" key="7">
    <source>
        <dbReference type="ARBA" id="ARBA00022777"/>
    </source>
</evidence>
<feature type="region of interest" description="Disordered" evidence="12">
    <location>
        <begin position="517"/>
        <end position="560"/>
    </location>
</feature>
<evidence type="ECO:0000256" key="6">
    <source>
        <dbReference type="ARBA" id="ARBA00022741"/>
    </source>
</evidence>
<dbReference type="InterPro" id="IPR050198">
    <property type="entry name" value="Non-receptor_tyrosine_kinases"/>
</dbReference>
<evidence type="ECO:0000313" key="16">
    <source>
        <dbReference type="Proteomes" id="UP000015104"/>
    </source>
</evidence>
<feature type="region of interest" description="Disordered" evidence="12">
    <location>
        <begin position="779"/>
        <end position="803"/>
    </location>
</feature>
<feature type="compositionally biased region" description="Low complexity" evidence="12">
    <location>
        <begin position="825"/>
        <end position="845"/>
    </location>
</feature>
<feature type="domain" description="UBA" evidence="14">
    <location>
        <begin position="977"/>
        <end position="1017"/>
    </location>
</feature>
<keyword evidence="4" id="KW-0963">Cytoplasm</keyword>
<evidence type="ECO:0000256" key="8">
    <source>
        <dbReference type="ARBA" id="ARBA00022840"/>
    </source>
</evidence>
<sequence length="1017" mass="113959">MDTELNDEELVYQILKEEQLEGFYHSLREELQVTLFHHFDYVTLDDLARIGIAKPAGRRLLDNIKKKKFSIKWRNNPILKLINPVNPFVQKSGSEKSERKSSLTGESSNSSLTWLINERDLELTNTKLGDGSFGVVWKAIWTVPDTKRTQYVAAKVLKEKVISQQAIIEDFIKEVNSMHLLNHPNLIRLYGIVLSLPMMMITELAENGSLRDRLRKECGHTSIVLLHDYAIQIASGMAYLESKRFIHRDLAARNILLASRKRVKIGDFGLVRALPNQDDCYIMNESKKVPFPWCAPESLRHRKFSSSSDVWMYGVTLWEMFTFGDEPWKNLNGAEILHKIDKEGERLEQPEACSASLYDLLLKCWDANPDQRPNFNEIKSFLEETRPLDLISERLFDGDKVEVVEGNPECFLWKGQNQRSFEIGYFPRCIMKETSAIGKRKAISKPLKGSLVHAGHGGIGNTWGHPSHIDELYLKNPLQPPDIMGYPDKELPPPPTSIKLNDKIKLLNNLGDLGSPKRNISRQFGYNRFRNDDREHSESDRDRHSRDLAPKRSQSYTQLKSEGLSCSEGLLIDLDGEETVQELKAAQVMLGEQRVTTNGHQFPETFQENDDPNYQRVYYNVASSSSTLSSLLNSSNAITNSASATNNSTLSSKPFPPSHHNNQPSSGSRYYSTPNEEASSDEGSSFSDSEWALAGISSDASDIYSIYESQSAYYKSGSHLSREKAPSITSLDPVNADPFDTSNIDNIISSSTASKQPSSAANRADQAFNWIESSMKQLQVQNNGDLAHQSDQQSGQRNLDENRQPSRLSKEFLQELEAKLLCSAAAAPPQQTQQSQSSQPTQITQEVPFVVPPPSNGHVKNSRRNQNSSSYRSRDSSISRASVTSTLRKAPQPPTAQVRPFFAPNKGPAPAPPCPIFYGAGLGPSAPSREVIYGLGQITMYPNFNAWVDQLMETVKGTTREECVRALQTNGMDSVSAMKELQLNQLMKLGVADIEKCTNALREAEWNLADAASKLLD</sequence>
<evidence type="ECO:0000256" key="3">
    <source>
        <dbReference type="ARBA" id="ARBA00022443"/>
    </source>
</evidence>
<dbReference type="Gene3D" id="4.10.680.10">
    <property type="entry name" value="Cdc42-like binding domain"/>
    <property type="match status" value="1"/>
</dbReference>
<feature type="compositionally biased region" description="Polar residues" evidence="12">
    <location>
        <begin position="779"/>
        <end position="797"/>
    </location>
</feature>
<dbReference type="InterPro" id="IPR020635">
    <property type="entry name" value="Tyr_kinase_cat_dom"/>
</dbReference>
<evidence type="ECO:0000256" key="4">
    <source>
        <dbReference type="ARBA" id="ARBA00022490"/>
    </source>
</evidence>
<organism evidence="15 16">
    <name type="scientific">Tetranychus urticae</name>
    <name type="common">Two-spotted spider mite</name>
    <dbReference type="NCBI Taxonomy" id="32264"/>
    <lineage>
        <taxon>Eukaryota</taxon>
        <taxon>Metazoa</taxon>
        <taxon>Ecdysozoa</taxon>
        <taxon>Arthropoda</taxon>
        <taxon>Chelicerata</taxon>
        <taxon>Arachnida</taxon>
        <taxon>Acari</taxon>
        <taxon>Acariformes</taxon>
        <taxon>Trombidiformes</taxon>
        <taxon>Prostigmata</taxon>
        <taxon>Eleutherengona</taxon>
        <taxon>Raphignathae</taxon>
        <taxon>Tetranychoidea</taxon>
        <taxon>Tetranychidae</taxon>
        <taxon>Tetranychus</taxon>
    </lineage>
</organism>
<dbReference type="GO" id="GO:0005737">
    <property type="term" value="C:cytoplasm"/>
    <property type="evidence" value="ECO:0007669"/>
    <property type="project" value="UniProtKB-SubCell"/>
</dbReference>
<dbReference type="FunFam" id="1.10.510.10:FF:000080">
    <property type="entry name" value="Putative activated CDC42 kinase 1"/>
    <property type="match status" value="1"/>
</dbReference>
<dbReference type="Pfam" id="PF07714">
    <property type="entry name" value="PK_Tyr_Ser-Thr"/>
    <property type="match status" value="1"/>
</dbReference>
<dbReference type="Gene3D" id="3.30.200.20">
    <property type="entry name" value="Phosphorylase Kinase, domain 1"/>
    <property type="match status" value="1"/>
</dbReference>
<dbReference type="AlphaFoldDB" id="T1K7B8"/>
<evidence type="ECO:0000259" key="13">
    <source>
        <dbReference type="PROSITE" id="PS50011"/>
    </source>
</evidence>
<feature type="compositionally biased region" description="Polar residues" evidence="12">
    <location>
        <begin position="659"/>
        <end position="675"/>
    </location>
</feature>
<dbReference type="InterPro" id="IPR000719">
    <property type="entry name" value="Prot_kinase_dom"/>
</dbReference>
<protein>
    <recommendedName>
        <fullName evidence="2">non-specific protein-tyrosine kinase</fullName>
        <ecNumber evidence="2">2.7.10.2</ecNumber>
    </recommendedName>
</protein>
<dbReference type="InterPro" id="IPR001245">
    <property type="entry name" value="Ser-Thr/Tyr_kinase_cat_dom"/>
</dbReference>
<dbReference type="InterPro" id="IPR017441">
    <property type="entry name" value="Protein_kinase_ATP_BS"/>
</dbReference>
<keyword evidence="7" id="KW-0418">Kinase</keyword>
<dbReference type="InterPro" id="IPR008266">
    <property type="entry name" value="Tyr_kinase_AS"/>
</dbReference>
<evidence type="ECO:0000256" key="2">
    <source>
        <dbReference type="ARBA" id="ARBA00011903"/>
    </source>
</evidence>
<accession>T1K7B8</accession>
<proteinExistence type="predicted"/>
<dbReference type="InterPro" id="IPR015940">
    <property type="entry name" value="UBA"/>
</dbReference>
<evidence type="ECO:0000256" key="9">
    <source>
        <dbReference type="ARBA" id="ARBA00023137"/>
    </source>
</evidence>
<dbReference type="PROSITE" id="PS00109">
    <property type="entry name" value="PROTEIN_KINASE_TYR"/>
    <property type="match status" value="1"/>
</dbReference>
<dbReference type="InterPro" id="IPR015116">
    <property type="entry name" value="Cdc42-bd-like"/>
</dbReference>
<feature type="compositionally biased region" description="Basic and acidic residues" evidence="12">
    <location>
        <begin position="529"/>
        <end position="550"/>
    </location>
</feature>
<comment type="subcellular location">
    <subcellularLocation>
        <location evidence="1">Cytoplasm</location>
    </subcellularLocation>
</comment>
<dbReference type="EC" id="2.7.10.2" evidence="2"/>
<dbReference type="GO" id="GO:0004674">
    <property type="term" value="F:protein serine/threonine kinase activity"/>
    <property type="evidence" value="ECO:0007669"/>
    <property type="project" value="UniProtKB-EC"/>
</dbReference>
<keyword evidence="9" id="KW-0829">Tyrosine-protein kinase</keyword>
<dbReference type="eggNOG" id="KOG0199">
    <property type="taxonomic scope" value="Eukaryota"/>
</dbReference>
<evidence type="ECO:0000256" key="11">
    <source>
        <dbReference type="PROSITE-ProRule" id="PRU10141"/>
    </source>
</evidence>
<dbReference type="HOGENOM" id="CLU_000288_7_39_1"/>
<dbReference type="STRING" id="32264.T1K7B8"/>
<evidence type="ECO:0000256" key="5">
    <source>
        <dbReference type="ARBA" id="ARBA00022679"/>
    </source>
</evidence>
<feature type="region of interest" description="Disordered" evidence="12">
    <location>
        <begin position="825"/>
        <end position="901"/>
    </location>
</feature>
<keyword evidence="3" id="KW-0728">SH3 domain</keyword>
<keyword evidence="16" id="KW-1185">Reference proteome</keyword>
<reference evidence="15" key="2">
    <citation type="submission" date="2015-06" db="UniProtKB">
        <authorList>
            <consortium name="EnsemblMetazoa"/>
        </authorList>
    </citation>
    <scope>IDENTIFICATION</scope>
</reference>
<dbReference type="SUPFAM" id="SSF56112">
    <property type="entry name" value="Protein kinase-like (PK-like)"/>
    <property type="match status" value="1"/>
</dbReference>
<dbReference type="GO" id="GO:0005524">
    <property type="term" value="F:ATP binding"/>
    <property type="evidence" value="ECO:0007669"/>
    <property type="project" value="UniProtKB-UniRule"/>
</dbReference>
<dbReference type="Proteomes" id="UP000015104">
    <property type="component" value="Unassembled WGS sequence"/>
</dbReference>
<dbReference type="CDD" id="cd05040">
    <property type="entry name" value="PTKc_Ack_like"/>
    <property type="match status" value="1"/>
</dbReference>
<evidence type="ECO:0000256" key="1">
    <source>
        <dbReference type="ARBA" id="ARBA00004496"/>
    </source>
</evidence>
<comment type="catalytic activity">
    <reaction evidence="10">
        <text>L-threonyl-[protein] + ATP = O-phospho-L-threonyl-[protein] + ADP + H(+)</text>
        <dbReference type="Rhea" id="RHEA:46608"/>
        <dbReference type="Rhea" id="RHEA-COMP:11060"/>
        <dbReference type="Rhea" id="RHEA-COMP:11605"/>
        <dbReference type="ChEBI" id="CHEBI:15378"/>
        <dbReference type="ChEBI" id="CHEBI:30013"/>
        <dbReference type="ChEBI" id="CHEBI:30616"/>
        <dbReference type="ChEBI" id="CHEBI:61977"/>
        <dbReference type="ChEBI" id="CHEBI:456216"/>
        <dbReference type="EC" id="2.7.11.1"/>
    </reaction>
</comment>
<evidence type="ECO:0000256" key="10">
    <source>
        <dbReference type="ARBA" id="ARBA00047899"/>
    </source>
</evidence>
<keyword evidence="5" id="KW-0808">Transferase</keyword>
<dbReference type="PANTHER" id="PTHR24418">
    <property type="entry name" value="TYROSINE-PROTEIN KINASE"/>
    <property type="match status" value="1"/>
</dbReference>
<dbReference type="PROSITE" id="PS00107">
    <property type="entry name" value="PROTEIN_KINASE_ATP"/>
    <property type="match status" value="1"/>
</dbReference>
<feature type="binding site" evidence="11">
    <location>
        <position position="155"/>
    </location>
    <ligand>
        <name>ATP</name>
        <dbReference type="ChEBI" id="CHEBI:30616"/>
    </ligand>
</feature>
<evidence type="ECO:0000256" key="12">
    <source>
        <dbReference type="SAM" id="MobiDB-lite"/>
    </source>
</evidence>